<reference evidence="1 2" key="1">
    <citation type="submission" date="2019-11" db="EMBL/GenBank/DDBJ databases">
        <title>Pedobacter petrophilus genome.</title>
        <authorList>
            <person name="Feldbauer M.J."/>
            <person name="Newman J.D."/>
        </authorList>
    </citation>
    <scope>NUCLEOTIDE SEQUENCE [LARGE SCALE GENOMIC DNA]</scope>
    <source>
        <strain evidence="1 2">LMG 29686</strain>
    </source>
</reference>
<accession>A0A7K0FWM4</accession>
<gene>
    <name evidence="1" type="ORF">GJU39_07690</name>
</gene>
<name>A0A7K0FWM4_9SPHI</name>
<dbReference type="RefSeq" id="WP_154280207.1">
    <property type="nucleotide sequence ID" value="NZ_JBHUJQ010000001.1"/>
</dbReference>
<proteinExistence type="predicted"/>
<comment type="caution">
    <text evidence="1">The sequence shown here is derived from an EMBL/GenBank/DDBJ whole genome shotgun (WGS) entry which is preliminary data.</text>
</comment>
<dbReference type="EMBL" id="WKKH01000009">
    <property type="protein sequence ID" value="MRX75968.1"/>
    <property type="molecule type" value="Genomic_DNA"/>
</dbReference>
<keyword evidence="2" id="KW-1185">Reference proteome</keyword>
<sequence>MERITNKIIWNILNEGKAVLLSSHAKLSIPIINRIYKKMINNIKFDDIKVCDNLIIDGHHRY</sequence>
<protein>
    <submittedName>
        <fullName evidence="1">Uncharacterized protein</fullName>
    </submittedName>
</protein>
<dbReference type="OrthoDB" id="771639at2"/>
<evidence type="ECO:0000313" key="2">
    <source>
        <dbReference type="Proteomes" id="UP000487757"/>
    </source>
</evidence>
<dbReference type="Proteomes" id="UP000487757">
    <property type="component" value="Unassembled WGS sequence"/>
</dbReference>
<organism evidence="1 2">
    <name type="scientific">Pedobacter petrophilus</name>
    <dbReference type="NCBI Taxonomy" id="1908241"/>
    <lineage>
        <taxon>Bacteria</taxon>
        <taxon>Pseudomonadati</taxon>
        <taxon>Bacteroidota</taxon>
        <taxon>Sphingobacteriia</taxon>
        <taxon>Sphingobacteriales</taxon>
        <taxon>Sphingobacteriaceae</taxon>
        <taxon>Pedobacter</taxon>
    </lineage>
</organism>
<dbReference type="AlphaFoldDB" id="A0A7K0FWM4"/>
<evidence type="ECO:0000313" key="1">
    <source>
        <dbReference type="EMBL" id="MRX75968.1"/>
    </source>
</evidence>